<dbReference type="AlphaFoldDB" id="A0A6M4SRJ8"/>
<protein>
    <submittedName>
        <fullName evidence="2">Uncharacterized protein</fullName>
    </submittedName>
</protein>
<sequence length="109" mass="13087">MIPHKANIHTMSTKRLVIIKIRVKIIMTKSTFIQLCTATMTHKGVPTRRHIFIFFEIQQFYIFKIFFIVIIFQINFKITLIRIIRIENKALMFPPIFPNIWAIIFIYVC</sequence>
<dbReference type="EMBL" id="MN810332">
    <property type="protein sequence ID" value="QJS52061.1"/>
    <property type="molecule type" value="Genomic_DNA"/>
</dbReference>
<geneLocation type="mitochondrion" evidence="2"/>
<proteinExistence type="predicted"/>
<keyword evidence="1" id="KW-0472">Membrane</keyword>
<feature type="transmembrane region" description="Helical" evidence="1">
    <location>
        <begin position="90"/>
        <end position="108"/>
    </location>
</feature>
<organism evidence="2">
    <name type="scientific">Stigeoclonium helveticum</name>
    <name type="common">Green alga</name>
    <dbReference type="NCBI Taxonomy" id="55999"/>
    <lineage>
        <taxon>Eukaryota</taxon>
        <taxon>Viridiplantae</taxon>
        <taxon>Chlorophyta</taxon>
        <taxon>core chlorophytes</taxon>
        <taxon>Chlorophyceae</taxon>
        <taxon>OCC clade</taxon>
        <taxon>Chaetophorales</taxon>
        <taxon>Chaetophoraceae</taxon>
        <taxon>Stigeoclonium</taxon>
    </lineage>
</organism>
<feature type="transmembrane region" description="Helical" evidence="1">
    <location>
        <begin position="60"/>
        <end position="78"/>
    </location>
</feature>
<reference evidence="2" key="1">
    <citation type="journal article" date="2020" name="Mitochondrial DNA Part B Resour">
        <title>Complete mitogenomes of the chlorophycean green algae Bulbochaete rectangularis var. hiloensis (Oedogoniales) and Stigeoclonium helveticum (Chaetophorales) provide insight into the sequence of events that led to the acquisition of a reduced-derived pattern of evolution in the Chlamydomonadales and Sphaeropleales.</title>
        <authorList>
            <person name="Turmel M."/>
            <person name="Belanger A.-S."/>
            <person name="Otis C."/>
            <person name="Lemieux C."/>
        </authorList>
    </citation>
    <scope>NUCLEOTIDE SEQUENCE</scope>
</reference>
<keyword evidence="1" id="KW-1133">Transmembrane helix</keyword>
<gene>
    <name evidence="2" type="primary">orf109</name>
</gene>
<accession>A0A6M4SRJ8</accession>
<evidence type="ECO:0000313" key="2">
    <source>
        <dbReference type="EMBL" id="QJS52061.1"/>
    </source>
</evidence>
<evidence type="ECO:0000256" key="1">
    <source>
        <dbReference type="SAM" id="Phobius"/>
    </source>
</evidence>
<keyword evidence="2" id="KW-0496">Mitochondrion</keyword>
<keyword evidence="1" id="KW-0812">Transmembrane</keyword>
<name>A0A6M4SRJ8_STIHE</name>